<accession>A0A2C8D2B9</accession>
<dbReference type="GeneID" id="34731233"/>
<dbReference type="EMBL" id="LT906348">
    <property type="protein sequence ID" value="SNU77894.1"/>
    <property type="molecule type" value="Genomic_DNA"/>
</dbReference>
<dbReference type="RefSeq" id="YP_009437844.1">
    <property type="nucleotide sequence ID" value="NC_036106.1"/>
</dbReference>
<evidence type="ECO:0000313" key="1">
    <source>
        <dbReference type="EMBL" id="SNU77894.1"/>
    </source>
</evidence>
<dbReference type="AlphaFoldDB" id="A0A2C8D2B9"/>
<gene>
    <name evidence="1" type="primary">rps3</name>
</gene>
<geneLocation type="mitochondrion" evidence="1"/>
<sequence length="501" mass="58312">MNKSGNVDESLRPSKMKIYNNNLKQSKTILLKKKIGDIGITKYLPSFSKEWKNTIYSYNKNTLKNIPVNDLNINKIIKGYFNLYFKDHKYTGSKFILLKRRRNLLRRIHVSNAEIKHTNSKAIITLYTLNREKNVLKKKYLKINKKISKKLIAKRYFLLYKKNIKKIYKILGEYKDQYIFISDIIRKTKFIKYKLEYLNKFIKLKDLYLKKVWGVILNQYARKYLKYLRKYDLLYSLNQYKFNRLVFLPILSNILNKIIGKKIEYNIINLKSVAYHTDLFTNALALKLRKRRINYINSMFSILNRAYLPNINTIKERSIIKGDKKMDLFQGKFKDLKIISNMNASNIPALQELEAPSLSKLLYGAYPSDINIDGTVTSFTQANEKPKIAKAIGGSEAANKASLPIFCKAENIHNTIYNSIGYKNMGGIRLEVKGRLTKRYRADRSVYSLKWKGGLKNVDSSFRGLSSVLFRGNSKSNVTYSIAKSKRRIGAFAVKGWIGGK</sequence>
<keyword evidence="1" id="KW-0689">Ribosomal protein</keyword>
<keyword evidence="1" id="KW-0496">Mitochondrion</keyword>
<reference evidence="1" key="1">
    <citation type="submission" date="2016-12" db="EMBL/GenBank/DDBJ databases">
        <title>Recombination within an asexual species: what the mitochondrial genomes reveal in the Fusarium oxysporum species complex.</title>
        <authorList>
            <person name="Brankovics B."/>
            <person name="Van Dam P."/>
            <person name="Rep M."/>
            <person name="De Hoog G.S."/>
            <person name="Van der Lee T.A.J."/>
            <person name="Waalwijk C."/>
            <person name="Van Diepeningen A.D."/>
        </authorList>
    </citation>
    <scope>NUCLEOTIDE SEQUENCE</scope>
    <source>
        <strain evidence="1">JCM11502</strain>
    </source>
</reference>
<protein>
    <submittedName>
        <fullName evidence="1">Ribosomal protein S3</fullName>
    </submittedName>
</protein>
<organism evidence="1">
    <name type="scientific">Fusarium commune</name>
    <dbReference type="NCBI Taxonomy" id="249398"/>
    <lineage>
        <taxon>Eukaryota</taxon>
        <taxon>Fungi</taxon>
        <taxon>Dikarya</taxon>
        <taxon>Ascomycota</taxon>
        <taxon>Pezizomycotina</taxon>
        <taxon>Sordariomycetes</taxon>
        <taxon>Hypocreomycetidae</taxon>
        <taxon>Hypocreales</taxon>
        <taxon>Nectriaceae</taxon>
        <taxon>Fusarium</taxon>
        <taxon>Fusarium nisikadoi species complex</taxon>
    </lineage>
</organism>
<keyword evidence="1" id="KW-0687">Ribonucleoprotein</keyword>
<name>A0A2C8D2B9_9HYPO</name>
<dbReference type="GO" id="GO:0005840">
    <property type="term" value="C:ribosome"/>
    <property type="evidence" value="ECO:0007669"/>
    <property type="project" value="UniProtKB-KW"/>
</dbReference>
<proteinExistence type="predicted"/>